<dbReference type="RefSeq" id="WP_235723859.1">
    <property type="nucleotide sequence ID" value="NZ_JAPKFM010000012.1"/>
</dbReference>
<gene>
    <name evidence="1" type="ORF">OSB52_12755</name>
</gene>
<keyword evidence="2" id="KW-1185">Reference proteome</keyword>
<comment type="caution">
    <text evidence="1">The sequence shown here is derived from an EMBL/GenBank/DDBJ whole genome shotgun (WGS) entry which is preliminary data.</text>
</comment>
<protein>
    <submittedName>
        <fullName evidence="1">Uncharacterized protein</fullName>
    </submittedName>
</protein>
<dbReference type="AlphaFoldDB" id="A0A9X3D589"/>
<proteinExistence type="predicted"/>
<name>A0A9X3D589_9ACTN</name>
<evidence type="ECO:0000313" key="1">
    <source>
        <dbReference type="EMBL" id="MCX2964960.1"/>
    </source>
</evidence>
<evidence type="ECO:0000313" key="2">
    <source>
        <dbReference type="Proteomes" id="UP001143347"/>
    </source>
</evidence>
<sequence length="123" mass="12992">MEPVEINAGAWYLRALRADERISDVPALDDLGVPDPLGYTEVVARGWESENLFVWGICIPTTGETIAVIGLDVTHGQPTHYCGRARAGYDAALRAAGGPVTRFAAGVLDVALPHTVPDGLPGL</sequence>
<organism evidence="1 2">
    <name type="scientific">Gordonia aquimaris</name>
    <dbReference type="NCBI Taxonomy" id="2984863"/>
    <lineage>
        <taxon>Bacteria</taxon>
        <taxon>Bacillati</taxon>
        <taxon>Actinomycetota</taxon>
        <taxon>Actinomycetes</taxon>
        <taxon>Mycobacteriales</taxon>
        <taxon>Gordoniaceae</taxon>
        <taxon>Gordonia</taxon>
    </lineage>
</organism>
<dbReference type="EMBL" id="JAPKFM010000012">
    <property type="protein sequence ID" value="MCX2964960.1"/>
    <property type="molecule type" value="Genomic_DNA"/>
</dbReference>
<dbReference type="Proteomes" id="UP001143347">
    <property type="component" value="Unassembled WGS sequence"/>
</dbReference>
<reference evidence="1" key="1">
    <citation type="submission" date="2022-10" db="EMBL/GenBank/DDBJ databases">
        <title>WGS of marine actinomycetes from Thailand.</title>
        <authorList>
            <person name="Thawai C."/>
        </authorList>
    </citation>
    <scope>NUCLEOTIDE SEQUENCE</scope>
    <source>
        <strain evidence="1">SW21</strain>
    </source>
</reference>
<accession>A0A9X3D589</accession>